<feature type="coiled-coil region" evidence="1">
    <location>
        <begin position="136"/>
        <end position="180"/>
    </location>
</feature>
<feature type="compositionally biased region" description="Polar residues" evidence="2">
    <location>
        <begin position="257"/>
        <end position="267"/>
    </location>
</feature>
<feature type="transmembrane region" description="Helical" evidence="3">
    <location>
        <begin position="426"/>
        <end position="446"/>
    </location>
</feature>
<keyword evidence="5" id="KW-1185">Reference proteome</keyword>
<feature type="transmembrane region" description="Helical" evidence="3">
    <location>
        <begin position="763"/>
        <end position="784"/>
    </location>
</feature>
<evidence type="ECO:0000256" key="3">
    <source>
        <dbReference type="SAM" id="Phobius"/>
    </source>
</evidence>
<evidence type="ECO:0000313" key="5">
    <source>
        <dbReference type="Proteomes" id="UP001642464"/>
    </source>
</evidence>
<feature type="compositionally biased region" description="Low complexity" evidence="2">
    <location>
        <begin position="228"/>
        <end position="248"/>
    </location>
</feature>
<name>A0ABP0QYZ6_9DINO</name>
<feature type="transmembrane region" description="Helical" evidence="3">
    <location>
        <begin position="466"/>
        <end position="484"/>
    </location>
</feature>
<dbReference type="Proteomes" id="UP001642464">
    <property type="component" value="Unassembled WGS sequence"/>
</dbReference>
<dbReference type="EMBL" id="CAXAMM010040429">
    <property type="protein sequence ID" value="CAK9093095.1"/>
    <property type="molecule type" value="Genomic_DNA"/>
</dbReference>
<feature type="transmembrane region" description="Helical" evidence="3">
    <location>
        <begin position="564"/>
        <end position="585"/>
    </location>
</feature>
<accession>A0ABP0QYZ6</accession>
<proteinExistence type="predicted"/>
<sequence length="815" mass="90469">MATTLPTFSAAPVLQPVYTTTAPVTTTAPITTSPPPVTMTALVTTYRTMPPITYTGTATSTPPISYASPRLSVPNLTTSLPRSSQSLPGQHGALPPIEFKFVKDDDFDLRSAASPSRSPYGSTAGFPPPTSHMQEANRLDAEIAAHDQKVRELASQPLTVQNLETQIQELLDGQESLRYELTQVKMQVEQNAHDLEGLRRQIPVDSVGGWNSMPMVPPMPQAPPVVQPLPRASAPQQLPPSLSQQVAQGVPSREAASPQSAVRSQRPSAPVGRFEKPVHQNLGYCEDVLDMSGSQEYFSKAARRARAVGKRAKVDACSETPMDAETFGAITDKESQSDESDDVKIDAVEILGDWLSQMELTDEKYLRAAPAFRVVECGGRILKKKSRADFAHSTAVKQINKFISHSWQASARSKYMALLVFYNGKAAVVMGFLVAAATMIFFMFDFLPGFMSYTELTQGRSEPRYVAPWCISLGTLMFLLILLFRRPRDLIFLDRLCINQYDEREKTLGVMSLGACLKHSKKIMILWDETFCQRLWCIFELAAFLKTHENTELLAQPLDLTDFLFWKFILNTLVWGCGLVVPYSTNLSANILPVCVFIFGTCAQCWLVTINLIRFSRGAEAIQKQLSSFTFAGAQCYCCSANHRTRDGQDIPCDRRVMQQCIQHWFGSVEEFEKVVQTRVKDAIEKHLGGHFCPFWWFAAGEISILWQQMDVAASRLYERDAHGAIGRIVLGLSVQLLTGPTVFATIILLLRWKPCRGLPLKLLAMAICLCLVFGFYTLCRALFESLGELSGSLIFAGSLLLPAIILWHASAYKS</sequence>
<evidence type="ECO:0000256" key="1">
    <source>
        <dbReference type="SAM" id="Coils"/>
    </source>
</evidence>
<protein>
    <submittedName>
        <fullName evidence="4">Uncharacterized protein</fullName>
    </submittedName>
</protein>
<organism evidence="4 5">
    <name type="scientific">Durusdinium trenchii</name>
    <dbReference type="NCBI Taxonomy" id="1381693"/>
    <lineage>
        <taxon>Eukaryota</taxon>
        <taxon>Sar</taxon>
        <taxon>Alveolata</taxon>
        <taxon>Dinophyceae</taxon>
        <taxon>Suessiales</taxon>
        <taxon>Symbiodiniaceae</taxon>
        <taxon>Durusdinium</taxon>
    </lineage>
</organism>
<keyword evidence="3" id="KW-1133">Transmembrane helix</keyword>
<reference evidence="4 5" key="1">
    <citation type="submission" date="2024-02" db="EMBL/GenBank/DDBJ databases">
        <authorList>
            <person name="Chen Y."/>
            <person name="Shah S."/>
            <person name="Dougan E. K."/>
            <person name="Thang M."/>
            <person name="Chan C."/>
        </authorList>
    </citation>
    <scope>NUCLEOTIDE SEQUENCE [LARGE SCALE GENOMIC DNA]</scope>
</reference>
<feature type="region of interest" description="Disordered" evidence="2">
    <location>
        <begin position="221"/>
        <end position="274"/>
    </location>
</feature>
<feature type="transmembrane region" description="Helical" evidence="3">
    <location>
        <begin position="591"/>
        <end position="613"/>
    </location>
</feature>
<feature type="transmembrane region" description="Helical" evidence="3">
    <location>
        <begin position="729"/>
        <end position="751"/>
    </location>
</feature>
<keyword evidence="3" id="KW-0472">Membrane</keyword>
<comment type="caution">
    <text evidence="4">The sequence shown here is derived from an EMBL/GenBank/DDBJ whole genome shotgun (WGS) entry which is preliminary data.</text>
</comment>
<evidence type="ECO:0000313" key="4">
    <source>
        <dbReference type="EMBL" id="CAK9093095.1"/>
    </source>
</evidence>
<feature type="transmembrane region" description="Helical" evidence="3">
    <location>
        <begin position="790"/>
        <end position="810"/>
    </location>
</feature>
<keyword evidence="3" id="KW-0812">Transmembrane</keyword>
<feature type="transmembrane region" description="Helical" evidence="3">
    <location>
        <begin position="688"/>
        <end position="709"/>
    </location>
</feature>
<keyword evidence="1" id="KW-0175">Coiled coil</keyword>
<feature type="region of interest" description="Disordered" evidence="2">
    <location>
        <begin position="110"/>
        <end position="133"/>
    </location>
</feature>
<gene>
    <name evidence="4" type="ORF">SCF082_LOCUS43792</name>
</gene>
<evidence type="ECO:0000256" key="2">
    <source>
        <dbReference type="SAM" id="MobiDB-lite"/>
    </source>
</evidence>